<gene>
    <name evidence="9" type="ORF">K457DRAFT_152033</name>
</gene>
<comment type="subcellular location">
    <subcellularLocation>
        <location evidence="1">Membrane</location>
        <topology evidence="1">Multi-pass membrane protein</topology>
    </subcellularLocation>
</comment>
<dbReference type="PANTHER" id="PTHR47804:SF1">
    <property type="entry name" value="DUF2421 DOMAIN-CONTAINING PROTEIN"/>
    <property type="match status" value="1"/>
</dbReference>
<dbReference type="Pfam" id="PF13515">
    <property type="entry name" value="FUSC_2"/>
    <property type="match status" value="1"/>
</dbReference>
<feature type="domain" description="DUF2421" evidence="7">
    <location>
        <begin position="1214"/>
        <end position="1409"/>
    </location>
</feature>
<evidence type="ECO:0000256" key="1">
    <source>
        <dbReference type="ARBA" id="ARBA00004141"/>
    </source>
</evidence>
<protein>
    <submittedName>
        <fullName evidence="9">Uncharacterized protein</fullName>
    </submittedName>
</protein>
<keyword evidence="4 6" id="KW-0472">Membrane</keyword>
<evidence type="ECO:0000256" key="4">
    <source>
        <dbReference type="ARBA" id="ARBA00023136"/>
    </source>
</evidence>
<feature type="transmembrane region" description="Helical" evidence="6">
    <location>
        <begin position="1116"/>
        <end position="1133"/>
    </location>
</feature>
<evidence type="ECO:0000259" key="7">
    <source>
        <dbReference type="Pfam" id="PF10334"/>
    </source>
</evidence>
<accession>A0A197KBR1</accession>
<evidence type="ECO:0000256" key="3">
    <source>
        <dbReference type="ARBA" id="ARBA00022989"/>
    </source>
</evidence>
<feature type="compositionally biased region" description="Basic and acidic residues" evidence="5">
    <location>
        <begin position="235"/>
        <end position="249"/>
    </location>
</feature>
<evidence type="ECO:0000313" key="10">
    <source>
        <dbReference type="Proteomes" id="UP000078512"/>
    </source>
</evidence>
<feature type="compositionally biased region" description="Low complexity" evidence="5">
    <location>
        <begin position="933"/>
        <end position="948"/>
    </location>
</feature>
<dbReference type="InterPro" id="IPR049453">
    <property type="entry name" value="Memb_transporter_dom"/>
</dbReference>
<feature type="compositionally biased region" description="Low complexity" evidence="5">
    <location>
        <begin position="623"/>
        <end position="636"/>
    </location>
</feature>
<feature type="transmembrane region" description="Helical" evidence="6">
    <location>
        <begin position="1091"/>
        <end position="1109"/>
    </location>
</feature>
<feature type="transmembrane region" description="Helical" evidence="6">
    <location>
        <begin position="1183"/>
        <end position="1210"/>
    </location>
</feature>
<feature type="region of interest" description="Disordered" evidence="5">
    <location>
        <begin position="614"/>
        <end position="640"/>
    </location>
</feature>
<evidence type="ECO:0000259" key="8">
    <source>
        <dbReference type="Pfam" id="PF13515"/>
    </source>
</evidence>
<feature type="transmembrane region" description="Helical" evidence="6">
    <location>
        <begin position="444"/>
        <end position="462"/>
    </location>
</feature>
<dbReference type="EMBL" id="KV442016">
    <property type="protein sequence ID" value="OAQ34930.1"/>
    <property type="molecule type" value="Genomic_DNA"/>
</dbReference>
<dbReference type="InterPro" id="IPR052430">
    <property type="entry name" value="IVT-Associated"/>
</dbReference>
<name>A0A197KBR1_9FUNG</name>
<proteinExistence type="predicted"/>
<feature type="region of interest" description="Disordered" evidence="5">
    <location>
        <begin position="923"/>
        <end position="986"/>
    </location>
</feature>
<feature type="transmembrane region" description="Helical" evidence="6">
    <location>
        <begin position="340"/>
        <end position="372"/>
    </location>
</feature>
<feature type="transmembrane region" description="Helical" evidence="6">
    <location>
        <begin position="415"/>
        <end position="437"/>
    </location>
</feature>
<evidence type="ECO:0000313" key="9">
    <source>
        <dbReference type="EMBL" id="OAQ34930.1"/>
    </source>
</evidence>
<organism evidence="9 10">
    <name type="scientific">Linnemannia elongata AG-77</name>
    <dbReference type="NCBI Taxonomy" id="1314771"/>
    <lineage>
        <taxon>Eukaryota</taxon>
        <taxon>Fungi</taxon>
        <taxon>Fungi incertae sedis</taxon>
        <taxon>Mucoromycota</taxon>
        <taxon>Mortierellomycotina</taxon>
        <taxon>Mortierellomycetes</taxon>
        <taxon>Mortierellales</taxon>
        <taxon>Mortierellaceae</taxon>
        <taxon>Linnemannia</taxon>
    </lineage>
</organism>
<feature type="region of interest" description="Disordered" evidence="5">
    <location>
        <begin position="203"/>
        <end position="304"/>
    </location>
</feature>
<feature type="compositionally biased region" description="Low complexity" evidence="5">
    <location>
        <begin position="7"/>
        <end position="21"/>
    </location>
</feature>
<keyword evidence="3 6" id="KW-1133">Transmembrane helix</keyword>
<feature type="compositionally biased region" description="Basic and acidic residues" evidence="5">
    <location>
        <begin position="707"/>
        <end position="721"/>
    </location>
</feature>
<feature type="transmembrane region" description="Helical" evidence="6">
    <location>
        <begin position="1043"/>
        <end position="1059"/>
    </location>
</feature>
<feature type="transmembrane region" description="Helical" evidence="6">
    <location>
        <begin position="474"/>
        <end position="499"/>
    </location>
</feature>
<feature type="compositionally biased region" description="Polar residues" evidence="5">
    <location>
        <begin position="1617"/>
        <end position="1640"/>
    </location>
</feature>
<feature type="compositionally biased region" description="Polar residues" evidence="5">
    <location>
        <begin position="722"/>
        <end position="734"/>
    </location>
</feature>
<evidence type="ECO:0000256" key="5">
    <source>
        <dbReference type="SAM" id="MobiDB-lite"/>
    </source>
</evidence>
<keyword evidence="10" id="KW-1185">Reference proteome</keyword>
<dbReference type="STRING" id="1314771.A0A197KBR1"/>
<feature type="compositionally biased region" description="Acidic residues" evidence="5">
    <location>
        <begin position="207"/>
        <end position="222"/>
    </location>
</feature>
<dbReference type="PANTHER" id="PTHR47804">
    <property type="entry name" value="60S RIBOSOMAL PROTEIN L19"/>
    <property type="match status" value="1"/>
</dbReference>
<dbReference type="OrthoDB" id="68611at2759"/>
<dbReference type="GO" id="GO:0016020">
    <property type="term" value="C:membrane"/>
    <property type="evidence" value="ECO:0007669"/>
    <property type="project" value="UniProtKB-SubCell"/>
</dbReference>
<feature type="transmembrane region" description="Helical" evidence="6">
    <location>
        <begin position="384"/>
        <end position="409"/>
    </location>
</feature>
<feature type="compositionally biased region" description="Polar residues" evidence="5">
    <location>
        <begin position="1669"/>
        <end position="1689"/>
    </location>
</feature>
<feature type="region of interest" description="Disordered" evidence="5">
    <location>
        <begin position="707"/>
        <end position="734"/>
    </location>
</feature>
<feature type="region of interest" description="Disordered" evidence="5">
    <location>
        <begin position="1490"/>
        <end position="1713"/>
    </location>
</feature>
<dbReference type="InterPro" id="IPR018820">
    <property type="entry name" value="BRE4-related_DUF2421"/>
</dbReference>
<feature type="region of interest" description="Disordered" evidence="5">
    <location>
        <begin position="1"/>
        <end position="30"/>
    </location>
</feature>
<feature type="compositionally biased region" description="Polar residues" evidence="5">
    <location>
        <begin position="949"/>
        <end position="963"/>
    </location>
</feature>
<evidence type="ECO:0000256" key="6">
    <source>
        <dbReference type="SAM" id="Phobius"/>
    </source>
</evidence>
<reference evidence="9 10" key="1">
    <citation type="submission" date="2016-05" db="EMBL/GenBank/DDBJ databases">
        <title>Genome sequencing reveals origins of a unique bacterial endosymbiosis in the earliest lineages of terrestrial Fungi.</title>
        <authorList>
            <consortium name="DOE Joint Genome Institute"/>
            <person name="Uehling J."/>
            <person name="Gryganskyi A."/>
            <person name="Hameed K."/>
            <person name="Tschaplinski T."/>
            <person name="Misztal P."/>
            <person name="Wu S."/>
            <person name="Desiro A."/>
            <person name="Vande Pol N."/>
            <person name="Du Z.-Y."/>
            <person name="Zienkiewicz A."/>
            <person name="Zienkiewicz K."/>
            <person name="Morin E."/>
            <person name="Tisserant E."/>
            <person name="Splivallo R."/>
            <person name="Hainaut M."/>
            <person name="Henrissat B."/>
            <person name="Ohm R."/>
            <person name="Kuo A."/>
            <person name="Yan J."/>
            <person name="Lipzen A."/>
            <person name="Nolan M."/>
            <person name="Labutti K."/>
            <person name="Barry K."/>
            <person name="Goldstein A."/>
            <person name="Labbe J."/>
            <person name="Schadt C."/>
            <person name="Tuskan G."/>
            <person name="Grigoriev I."/>
            <person name="Martin F."/>
            <person name="Vilgalys R."/>
            <person name="Bonito G."/>
        </authorList>
    </citation>
    <scope>NUCLEOTIDE SEQUENCE [LARGE SCALE GENOMIC DNA]</scope>
    <source>
        <strain evidence="9 10">AG-77</strain>
    </source>
</reference>
<dbReference type="Proteomes" id="UP000078512">
    <property type="component" value="Unassembled WGS sequence"/>
</dbReference>
<sequence length="1750" mass="194062">MAHLHNDNNNSNSNIDGDLINTGNESTNIDSSTHVDIEAEVQTPEHSGDTVASETILTSPIAIVASPTSASTTTEAAGPTVGGNVVSFSPLPVGRSLAESYPTRRLHEFGSSPARSLVHVLETAGAAGSQDDQWVANASVATTGTSGVHFQPQRGAPFSHQQYRRARSGSGSNGWMATSMPESRFSEFEVVYDDGVRKQRTFSLTTELDEDERSSSDNDDGSENSPLLEYQEAGPSDHDTSHHSDDPTHSHLQYPRRIQRGSATTQPSFPSTTTTPLLNKQHPYYSSSPAGAGVRLHTQQSTRRSKPAHYIGRAFTQTIWSYISGDAIPLPTKRILKASLAYFFACLLSFTPFFLPFIGMSGHLAATSAVFFNPAKTLGRMVDAVTAGLCAITFGVLVSVASMLSAIWFNSRDLYIWGHVVSVIVFGGGSTFIIAYAKACFNRPTVNVACTLSHIMILVTLTKEGALSLGDFNMTRVLAVTTSMLLGVAISTLVSIFVWPESAHEKLRQDMGKSLVSFRLLLKLLTKTFLLESDTTPFGSESVQKLIEAQVKSFSALAKSLEEAQLEFPGSDIKKYEACVKSLNTLAQYLNGLRSSCGLQYDMLKRDEHLKDPIFKPQSSTPAVGAGANGAGARTGPEVASGGRRALGFGMRMSSFSLIGSMNQDQEQSASADLIEFLEHVGKPMKSLALTCKLTIEHLQDIFTSTDGDKKAALGRPDSRSRASQSHTVRQSGYESGEIFSDSTFDIGVSNAHPSVSTETFRKNPSLVLMQINLAKALDIFEKANSKALKRFYSHQNKRRSGQYKRPFGMSKPMSEPALHDFGLGSLPGSVQDMHNQQDALAEKAPVGEQIFLVYFFVFNLMEFSKELSHLVSCVEELVDGDDGLPMWIERNRLTWWKWIWFSLTGFPRRLRRSDLRQHAFDDFDDPEPGHHPPASHYSHAHSVSQSHTPTHSNNASSSQGTHGRQRKQRLFPKPNLHNKTDTLHTPRPSTFLQKWSTRLWKFLHVFRSFQVKYAAKAAFSTMVLLIPAFVDWMRPYFVQYRGEWALISMLIVMVPTVGGTNIVGIYRIMGTIVGCYAGVAIYLLFPANDILLPVCCFLFAVPNFYLVLCSAYPRIGQVTLLAFNLVLIQTYNRRHGDGTVPPDDDEDDDDKMRQHITPSKILQGLGSLMDDTSPNDPHHVDYVWTIALHRAVAVSLGVVIGVGVTSYVWPYEARVELRKGLSDLLLNISWLYNRLVSVYSTNLDKVDVIPPQKPYRGPRERVQEILRRSTFQERFQTPADEHEELMEDPTESDMHRMNKEFMAIELSLQLQLLQLYALLEETPNEPRLKGKFPVRTYKNMLGSCQNILDRFLSMRLVITKDEWIESARRDFIVPVNRERREMVGNVLLYFYTIASALRLKTPLPPYLPPANNARLRLIQKIRQLPVVQNKVVMAEDSDERYVFYYAYALVMDDVIRELERLGRWSQDLFGVITPAVEFEAWFTDDGAPPASPWQAAELPSSATREAPLSPLHDIDQPFQYPDRQQAISPSAAGVQDQQQRSIIQRPLSSPGKYRYRPDEASIPMDSENQTPSQDLQNRDGLFDFDPQDPFRDISSSPSTGGQPHGGSPFQRGARRFNSSHSLNDASSTTPGALQQSQPYQDKGVKPHRQGSHSSRSSQGSRPHPQRSYGSTTQLPRNSVGAQPQQWPASFTSGSGSGNGTLKSAMKKSNSGSFSSYNRAAASNATTITTTTVTPTTTIITDQEPAAHQQ</sequence>
<feature type="compositionally biased region" description="Low complexity" evidence="5">
    <location>
        <begin position="262"/>
        <end position="276"/>
    </location>
</feature>
<evidence type="ECO:0000256" key="2">
    <source>
        <dbReference type="ARBA" id="ARBA00022692"/>
    </source>
</evidence>
<dbReference type="Pfam" id="PF10334">
    <property type="entry name" value="BRE4"/>
    <property type="match status" value="1"/>
</dbReference>
<feature type="domain" description="Integral membrane bound transporter" evidence="8">
    <location>
        <begin position="1036"/>
        <end position="1203"/>
    </location>
</feature>
<keyword evidence="2 6" id="KW-0812">Transmembrane</keyword>
<feature type="compositionally biased region" description="Low complexity" evidence="5">
    <location>
        <begin position="1652"/>
        <end position="1668"/>
    </location>
</feature>
<feature type="compositionally biased region" description="Polar residues" evidence="5">
    <location>
        <begin position="1567"/>
        <end position="1576"/>
    </location>
</feature>
<feature type="region of interest" description="Disordered" evidence="5">
    <location>
        <begin position="145"/>
        <end position="179"/>
    </location>
</feature>